<dbReference type="Proteomes" id="UP001279012">
    <property type="component" value="Unassembled WGS sequence"/>
</dbReference>
<sequence>ASTEDNRYFNSRCQSRRESELAFEIEDFIDHLINIKVLEPIGEKTVVWDDLNEQSSMDKLDSAEKMSRVNQTALSTGEPVFSVEEIRAAAGYENYSEDPLG</sequence>
<feature type="non-terminal residue" evidence="1">
    <location>
        <position position="1"/>
    </location>
</feature>
<evidence type="ECO:0000313" key="2">
    <source>
        <dbReference type="Proteomes" id="UP001279012"/>
    </source>
</evidence>
<evidence type="ECO:0000313" key="1">
    <source>
        <dbReference type="EMBL" id="MDX7018095.1"/>
    </source>
</evidence>
<feature type="non-terminal residue" evidence="1">
    <location>
        <position position="101"/>
    </location>
</feature>
<dbReference type="EMBL" id="JAWZZT010000517">
    <property type="protein sequence ID" value="MDX7018095.1"/>
    <property type="molecule type" value="Genomic_DNA"/>
</dbReference>
<reference evidence="1" key="1">
    <citation type="submission" date="2023-11" db="EMBL/GenBank/DDBJ databases">
        <title>Detection of rare carbapenemases in Enterobacterales - comparison of two colorimetric and two CIM-based carbapenemase assays.</title>
        <authorList>
            <person name="Schaffarczyk L."/>
            <person name="Noster J."/>
            <person name="Stelzer Y."/>
            <person name="Sattler J."/>
            <person name="Gatermann S."/>
            <person name="Hamprecht A."/>
        </authorList>
    </citation>
    <scope>NUCLEOTIDE SEQUENCE</scope>
    <source>
        <strain evidence="1">CIM-Cont-037</strain>
    </source>
</reference>
<dbReference type="AlphaFoldDB" id="A0AAW9ECV0"/>
<gene>
    <name evidence="1" type="ORF">SJ059_27085</name>
</gene>
<comment type="caution">
    <text evidence="1">The sequence shown here is derived from an EMBL/GenBank/DDBJ whole genome shotgun (WGS) entry which is preliminary data.</text>
</comment>
<proteinExistence type="predicted"/>
<protein>
    <submittedName>
        <fullName evidence="1">DUF1073 domain-containing protein</fullName>
    </submittedName>
</protein>
<organism evidence="1 2">
    <name type="scientific">Klebsiella aerogenes</name>
    <name type="common">Enterobacter aerogenes</name>
    <dbReference type="NCBI Taxonomy" id="548"/>
    <lineage>
        <taxon>Bacteria</taxon>
        <taxon>Pseudomonadati</taxon>
        <taxon>Pseudomonadota</taxon>
        <taxon>Gammaproteobacteria</taxon>
        <taxon>Enterobacterales</taxon>
        <taxon>Enterobacteriaceae</taxon>
        <taxon>Klebsiella/Raoultella group</taxon>
        <taxon>Klebsiella</taxon>
    </lineage>
</organism>
<name>A0AAW9ECV0_KLEAE</name>
<accession>A0AAW9ECV0</accession>